<reference evidence="2 3" key="1">
    <citation type="submission" date="2020-08" db="EMBL/GenBank/DDBJ databases">
        <title>Sequencing the genomes of 1000 actinobacteria strains.</title>
        <authorList>
            <person name="Klenk H.-P."/>
        </authorList>
    </citation>
    <scope>NUCLEOTIDE SEQUENCE [LARGE SCALE GENOMIC DNA]</scope>
    <source>
        <strain evidence="2 3">DSM 27099</strain>
    </source>
</reference>
<gene>
    <name evidence="2" type="ORF">FHX49_001106</name>
</gene>
<evidence type="ECO:0000313" key="2">
    <source>
        <dbReference type="EMBL" id="MBB2975540.1"/>
    </source>
</evidence>
<dbReference type="EMBL" id="JACHWQ010000002">
    <property type="protein sequence ID" value="MBB2975540.1"/>
    <property type="molecule type" value="Genomic_DNA"/>
</dbReference>
<accession>A0A7W4V2C8</accession>
<dbReference type="AlphaFoldDB" id="A0A7W4V2C8"/>
<proteinExistence type="predicted"/>
<name>A0A7W4V2C8_9MICO</name>
<keyword evidence="3" id="KW-1185">Reference proteome</keyword>
<dbReference type="Proteomes" id="UP000529310">
    <property type="component" value="Unassembled WGS sequence"/>
</dbReference>
<evidence type="ECO:0000256" key="1">
    <source>
        <dbReference type="SAM" id="MobiDB-lite"/>
    </source>
</evidence>
<evidence type="ECO:0000313" key="3">
    <source>
        <dbReference type="Proteomes" id="UP000529310"/>
    </source>
</evidence>
<comment type="caution">
    <text evidence="2">The sequence shown here is derived from an EMBL/GenBank/DDBJ whole genome shotgun (WGS) entry which is preliminary data.</text>
</comment>
<organism evidence="2 3">
    <name type="scientific">Microbacterium endophyticum</name>
    <dbReference type="NCBI Taxonomy" id="1526412"/>
    <lineage>
        <taxon>Bacteria</taxon>
        <taxon>Bacillati</taxon>
        <taxon>Actinomycetota</taxon>
        <taxon>Actinomycetes</taxon>
        <taxon>Micrococcales</taxon>
        <taxon>Microbacteriaceae</taxon>
        <taxon>Microbacterium</taxon>
    </lineage>
</organism>
<feature type="region of interest" description="Disordered" evidence="1">
    <location>
        <begin position="43"/>
        <end position="67"/>
    </location>
</feature>
<sequence length="67" mass="7575">MRLHPKSIAPSGRKSTRIRYCSMMTCTSEHLGKLLRSLQGNGALRKRGHLQDKERPTVTSRGRAISR</sequence>
<protein>
    <submittedName>
        <fullName evidence="2">Uncharacterized protein</fullName>
    </submittedName>
</protein>